<dbReference type="AlphaFoldDB" id="A0A7X2MIE6"/>
<keyword evidence="1" id="KW-1133">Transmembrane helix</keyword>
<protein>
    <submittedName>
        <fullName evidence="2">Uncharacterized protein</fullName>
    </submittedName>
</protein>
<sequence length="83" mass="8892">MSTLLGVIFTLVLANMTDSWLPGEFISAMKEYNGTSVVADSADFFRIVIAAVSVYVLSIASCGMTIALALCHAIRLIWKMAGC</sequence>
<proteinExistence type="predicted"/>
<dbReference type="RefSeq" id="WP_187495273.1">
    <property type="nucleotide sequence ID" value="NZ_JACSWY010000018.1"/>
</dbReference>
<keyword evidence="1" id="KW-0472">Membrane</keyword>
<accession>A0A7X2MIE6</accession>
<comment type="caution">
    <text evidence="2">The sequence shown here is derived from an EMBL/GenBank/DDBJ whole genome shotgun (WGS) entry which is preliminary data.</text>
</comment>
<evidence type="ECO:0000313" key="3">
    <source>
        <dbReference type="Proteomes" id="UP000461948"/>
    </source>
</evidence>
<gene>
    <name evidence="2" type="ORF">GKC49_00745</name>
</gene>
<dbReference type="EMBL" id="WKLC01000008">
    <property type="protein sequence ID" value="MSE13733.1"/>
    <property type="molecule type" value="Genomic_DNA"/>
</dbReference>
<evidence type="ECO:0000256" key="1">
    <source>
        <dbReference type="SAM" id="Phobius"/>
    </source>
</evidence>
<evidence type="ECO:0000313" key="2">
    <source>
        <dbReference type="EMBL" id="MSE13733.1"/>
    </source>
</evidence>
<name>A0A7X2MIE6_ENTAG</name>
<keyword evidence="1" id="KW-0812">Transmembrane</keyword>
<dbReference type="Proteomes" id="UP000461948">
    <property type="component" value="Unassembled WGS sequence"/>
</dbReference>
<organism evidence="2 3">
    <name type="scientific">Enterobacter agglomerans</name>
    <name type="common">Erwinia herbicola</name>
    <name type="synonym">Pantoea agglomerans</name>
    <dbReference type="NCBI Taxonomy" id="549"/>
    <lineage>
        <taxon>Bacteria</taxon>
        <taxon>Pseudomonadati</taxon>
        <taxon>Pseudomonadota</taxon>
        <taxon>Gammaproteobacteria</taxon>
        <taxon>Enterobacterales</taxon>
        <taxon>Erwiniaceae</taxon>
        <taxon>Pantoea</taxon>
        <taxon>Pantoea agglomerans group</taxon>
    </lineage>
</organism>
<feature type="transmembrane region" description="Helical" evidence="1">
    <location>
        <begin position="43"/>
        <end position="70"/>
    </location>
</feature>
<reference evidence="2 3" key="1">
    <citation type="submission" date="2019-11" db="EMBL/GenBank/DDBJ databases">
        <title>Draft Genome Sequence of Plant Growth-Promoting Rhizosphere-Associated Bacteria.</title>
        <authorList>
            <person name="Vasilyev I.Y."/>
            <person name="Radchenko V."/>
            <person name="Ilnitskaya E.V."/>
        </authorList>
    </citation>
    <scope>NUCLEOTIDE SEQUENCE [LARGE SCALE GENOMIC DNA]</scope>
    <source>
        <strain evidence="2 3">VRA_MhP_f</strain>
    </source>
</reference>